<reference evidence="1" key="1">
    <citation type="journal article" date="2023" name="Antonie Van Leeuwenhoek">
        <title>Mesoterricola silvestris gen. nov., sp. nov., Mesoterricola sediminis sp. nov., Geothrix oryzae sp. nov., Geothrix edaphica sp. nov., Geothrix rubra sp. nov., and Geothrix limicola sp. nov., six novel members of Acidobacteriota isolated from soils.</title>
        <authorList>
            <person name="Itoh H."/>
            <person name="Sugisawa Y."/>
            <person name="Mise K."/>
            <person name="Xu Z."/>
            <person name="Kuniyasu M."/>
            <person name="Ushijima N."/>
            <person name="Kawano K."/>
            <person name="Kobayashi E."/>
            <person name="Shiratori Y."/>
            <person name="Masuda Y."/>
            <person name="Senoo K."/>
        </authorList>
    </citation>
    <scope>NUCLEOTIDE SEQUENCE</scope>
    <source>
        <strain evidence="1">Red802</strain>
    </source>
</reference>
<sequence>MPGSLPLLPASAARRLFLGAQGLLDDPARRATAASVQGLLERLGFVQMDTINVVARAHDLTLLSRLDGYKPEHLRKLLEDRRSLFEGFTHDASAIPTAFFPHWKPRFARDRERIRAHAWWQHHFRGTDGARVVQDVKTRIEREGPLKSSDFEHPEKRGPWWGWKPQKAALDFLWRSGELMVPRREGFQKLYDLTERVLPEHHARPCPDPQEHQEWACASAAERLWVFTPKELAEFWAGIEAAEARAWCAAAAKAGRLVPVEVEGADGEVRPAFALADWEARLAKLPDPPDRTRLLCPFDPILRDRARALRRFGFDYRFEAFVPGPKRQYGYFVLPILEGDRLVGRLDPKLHRDRGLLEIKGLWWEPGVKATKARKRGLDEALERLAGFVGADEIQLP</sequence>
<evidence type="ECO:0000313" key="1">
    <source>
        <dbReference type="EMBL" id="GLH65907.1"/>
    </source>
</evidence>
<accession>A0ABQ5PU23</accession>
<name>A0ABQ5PU23_9BACT</name>
<organism evidence="1 2">
    <name type="scientific">Geothrix edaphica</name>
    <dbReference type="NCBI Taxonomy" id="2927976"/>
    <lineage>
        <taxon>Bacteria</taxon>
        <taxon>Pseudomonadati</taxon>
        <taxon>Acidobacteriota</taxon>
        <taxon>Holophagae</taxon>
        <taxon>Holophagales</taxon>
        <taxon>Holophagaceae</taxon>
        <taxon>Geothrix</taxon>
    </lineage>
</organism>
<dbReference type="RefSeq" id="WP_285605998.1">
    <property type="nucleotide sequence ID" value="NZ_BSDC01000001.1"/>
</dbReference>
<proteinExistence type="predicted"/>
<dbReference type="EMBL" id="BSDC01000001">
    <property type="protein sequence ID" value="GLH65907.1"/>
    <property type="molecule type" value="Genomic_DNA"/>
</dbReference>
<dbReference type="PANTHER" id="PTHR30528">
    <property type="entry name" value="CYTOPLASMIC PROTEIN"/>
    <property type="match status" value="1"/>
</dbReference>
<dbReference type="InterPro" id="IPR009351">
    <property type="entry name" value="AlkZ-like"/>
</dbReference>
<dbReference type="Proteomes" id="UP001165044">
    <property type="component" value="Unassembled WGS sequence"/>
</dbReference>
<evidence type="ECO:0000313" key="2">
    <source>
        <dbReference type="Proteomes" id="UP001165044"/>
    </source>
</evidence>
<dbReference type="PANTHER" id="PTHR30528:SF0">
    <property type="entry name" value="CYTOPLASMIC PROTEIN"/>
    <property type="match status" value="1"/>
</dbReference>
<evidence type="ECO:0008006" key="3">
    <source>
        <dbReference type="Google" id="ProtNLM"/>
    </source>
</evidence>
<gene>
    <name evidence="1" type="ORF">GETHED_02710</name>
</gene>
<keyword evidence="2" id="KW-1185">Reference proteome</keyword>
<dbReference type="Pfam" id="PF06224">
    <property type="entry name" value="AlkZ-like"/>
    <property type="match status" value="1"/>
</dbReference>
<comment type="caution">
    <text evidence="1">The sequence shown here is derived from an EMBL/GenBank/DDBJ whole genome shotgun (WGS) entry which is preliminary data.</text>
</comment>
<protein>
    <recommendedName>
        <fullName evidence="3">Winged helix-turn-helix domain-containing protein</fullName>
    </recommendedName>
</protein>